<evidence type="ECO:0000313" key="2">
    <source>
        <dbReference type="Proteomes" id="UP000827872"/>
    </source>
</evidence>
<evidence type="ECO:0000313" key="1">
    <source>
        <dbReference type="EMBL" id="KAH8017064.1"/>
    </source>
</evidence>
<reference evidence="1" key="1">
    <citation type="submission" date="2021-08" db="EMBL/GenBank/DDBJ databases">
        <title>The first chromosome-level gecko genome reveals the dynamic sex chromosomes of Neotropical dwarf geckos (Sphaerodactylidae: Sphaerodactylus).</title>
        <authorList>
            <person name="Pinto B.J."/>
            <person name="Keating S.E."/>
            <person name="Gamble T."/>
        </authorList>
    </citation>
    <scope>NUCLEOTIDE SEQUENCE</scope>
    <source>
        <strain evidence="1">TG3544</strain>
    </source>
</reference>
<proteinExistence type="predicted"/>
<dbReference type="Proteomes" id="UP000827872">
    <property type="component" value="Linkage Group LG01"/>
</dbReference>
<name>A0ACB8GC31_9SAUR</name>
<accession>A0ACB8GC31</accession>
<sequence>MGAGSSAEQRSPQDGATAAGESLPSSPETEAPTAAPAEPEQLEDPAKVRVEADKSPAQARGQRRAAQVWPSSAPARRPSALKRALSQERLYVLLNSESDVPKGAAGGRERAALWPPTQDPPGFSFCVPNRGVARPHPLAGREGLRRAKISLTAVLQSADARWYPELLQ</sequence>
<organism evidence="1 2">
    <name type="scientific">Sphaerodactylus townsendi</name>
    <dbReference type="NCBI Taxonomy" id="933632"/>
    <lineage>
        <taxon>Eukaryota</taxon>
        <taxon>Metazoa</taxon>
        <taxon>Chordata</taxon>
        <taxon>Craniata</taxon>
        <taxon>Vertebrata</taxon>
        <taxon>Euteleostomi</taxon>
        <taxon>Lepidosauria</taxon>
        <taxon>Squamata</taxon>
        <taxon>Bifurcata</taxon>
        <taxon>Gekkota</taxon>
        <taxon>Sphaerodactylidae</taxon>
        <taxon>Sphaerodactylus</taxon>
    </lineage>
</organism>
<keyword evidence="2" id="KW-1185">Reference proteome</keyword>
<protein>
    <submittedName>
        <fullName evidence="1">Uncharacterized protein</fullName>
    </submittedName>
</protein>
<gene>
    <name evidence="1" type="ORF">K3G42_025896</name>
</gene>
<dbReference type="EMBL" id="CM037614">
    <property type="protein sequence ID" value="KAH8017064.1"/>
    <property type="molecule type" value="Genomic_DNA"/>
</dbReference>
<comment type="caution">
    <text evidence="1">The sequence shown here is derived from an EMBL/GenBank/DDBJ whole genome shotgun (WGS) entry which is preliminary data.</text>
</comment>